<gene>
    <name evidence="9" type="ORF">CNBG_2897</name>
</gene>
<dbReference type="Pfam" id="PF04121">
    <property type="entry name" value="Nup84_Nup100"/>
    <property type="match status" value="1"/>
</dbReference>
<dbReference type="HOGENOM" id="CLU_012944_0_0_1"/>
<evidence type="ECO:0000256" key="5">
    <source>
        <dbReference type="ARBA" id="ARBA00023132"/>
    </source>
</evidence>
<dbReference type="VEuPathDB" id="FungiDB:CNBG_2897"/>
<dbReference type="GO" id="GO:0000973">
    <property type="term" value="P:post-transcriptional tethering of RNA polymerase II gene DNA at nuclear periphery"/>
    <property type="evidence" value="ECO:0007669"/>
    <property type="project" value="TreeGrafter"/>
</dbReference>
<dbReference type="FunFam" id="1.20.190.50:FF:000004">
    <property type="entry name" value="Nuclear pore complex protein"/>
    <property type="match status" value="1"/>
</dbReference>
<dbReference type="InterPro" id="IPR007252">
    <property type="entry name" value="Nup84/Nup107"/>
</dbReference>
<dbReference type="STRING" id="294750.A0A095CBW0"/>
<keyword evidence="6 7" id="KW-0539">Nucleus</keyword>
<name>A0A095CBW0_CRYD2</name>
<accession>A0A095CBW0</accession>
<dbReference type="GO" id="GO:0031965">
    <property type="term" value="C:nuclear membrane"/>
    <property type="evidence" value="ECO:0007669"/>
    <property type="project" value="UniProtKB-SubCell"/>
</dbReference>
<evidence type="ECO:0000256" key="8">
    <source>
        <dbReference type="SAM" id="MobiDB-lite"/>
    </source>
</evidence>
<protein>
    <recommendedName>
        <fullName evidence="7">Nuclear pore complex protein</fullName>
    </recommendedName>
</protein>
<keyword evidence="7" id="KW-0472">Membrane</keyword>
<dbReference type="GO" id="GO:0006406">
    <property type="term" value="P:mRNA export from nucleus"/>
    <property type="evidence" value="ECO:0007669"/>
    <property type="project" value="TreeGrafter"/>
</dbReference>
<reference evidence="9 10" key="2">
    <citation type="journal article" date="2018" name="Proc. Natl. Acad. Sci.">
        <title>RNAi is a critical determinant of centromere evolution in closely related fungi.</title>
        <authorList>
            <person name="Yadav V."/>
            <person name="Sun S."/>
            <person name="Billmyre R.B."/>
            <person name="Thimmappa B.C."/>
            <person name="Shea T."/>
            <person name="Lintner R."/>
            <person name="Bakkeren G."/>
            <person name="Cuomo C.A."/>
            <person name="Heitman J."/>
            <person name="Sanyal K."/>
        </authorList>
    </citation>
    <scope>NUCLEOTIDE SEQUENCE [LARGE SCALE GENOMIC DNA]</scope>
    <source>
        <strain evidence="9 10">R265</strain>
    </source>
</reference>
<evidence type="ECO:0000313" key="9">
    <source>
        <dbReference type="EMBL" id="KGB77059.1"/>
    </source>
</evidence>
<dbReference type="GO" id="GO:0006606">
    <property type="term" value="P:protein import into nucleus"/>
    <property type="evidence" value="ECO:0007669"/>
    <property type="project" value="TreeGrafter"/>
</dbReference>
<comment type="similarity">
    <text evidence="7">Belongs to the nucleoporin Nup84/Nup107 family.</text>
</comment>
<comment type="function">
    <text evidence="7">Functions as a component of the nuclear pore complex (NPC).</text>
</comment>
<dbReference type="Proteomes" id="UP000029445">
    <property type="component" value="Chromosome 8"/>
</dbReference>
<keyword evidence="5 7" id="KW-0906">Nuclear pore complex</keyword>
<keyword evidence="3" id="KW-0653">Protein transport</keyword>
<dbReference type="EMBL" id="CP025766">
    <property type="protein sequence ID" value="KGB77059.1"/>
    <property type="molecule type" value="Genomic_DNA"/>
</dbReference>
<evidence type="ECO:0000256" key="1">
    <source>
        <dbReference type="ARBA" id="ARBA00022448"/>
    </source>
</evidence>
<comment type="subcellular location">
    <subcellularLocation>
        <location evidence="7">Nucleus</location>
        <location evidence="7">Nuclear pore complex</location>
    </subcellularLocation>
    <subcellularLocation>
        <location evidence="7">Nucleus membrane</location>
    </subcellularLocation>
</comment>
<dbReference type="PANTHER" id="PTHR13003">
    <property type="entry name" value="NUP107-RELATED"/>
    <property type="match status" value="1"/>
</dbReference>
<evidence type="ECO:0000313" key="10">
    <source>
        <dbReference type="Proteomes" id="UP000029445"/>
    </source>
</evidence>
<dbReference type="Gene3D" id="1.10.3450.20">
    <property type="match status" value="1"/>
</dbReference>
<reference evidence="9 10" key="1">
    <citation type="journal article" date="2011" name="MBio">
        <title>Genome variation in Cryptococcus gattii, an emerging pathogen of immunocompetent hosts.</title>
        <authorList>
            <person name="D'Souza C.A."/>
            <person name="Kronstad J.W."/>
            <person name="Taylor G."/>
            <person name="Warren R."/>
            <person name="Yuen M."/>
            <person name="Hu G."/>
            <person name="Jung W.H."/>
            <person name="Sham A."/>
            <person name="Kidd S.E."/>
            <person name="Tangen K."/>
            <person name="Lee N."/>
            <person name="Zeilmaker T."/>
            <person name="Sawkins J."/>
            <person name="McVicker G."/>
            <person name="Shah S."/>
            <person name="Gnerre S."/>
            <person name="Griggs A."/>
            <person name="Zeng Q."/>
            <person name="Bartlett K."/>
            <person name="Li W."/>
            <person name="Wang X."/>
            <person name="Heitman J."/>
            <person name="Stajich J.E."/>
            <person name="Fraser J.A."/>
            <person name="Meyer W."/>
            <person name="Carter D."/>
            <person name="Schein J."/>
            <person name="Krzywinski M."/>
            <person name="Kwon-Chung K.J."/>
            <person name="Varma A."/>
            <person name="Wang J."/>
            <person name="Brunham R."/>
            <person name="Fyfe M."/>
            <person name="Ouellette B.F."/>
            <person name="Siddiqui A."/>
            <person name="Marra M."/>
            <person name="Jones S."/>
            <person name="Holt R."/>
            <person name="Birren B.W."/>
            <person name="Galagan J.E."/>
            <person name="Cuomo C.A."/>
        </authorList>
    </citation>
    <scope>NUCLEOTIDE SEQUENCE [LARGE SCALE GENOMIC DNA]</scope>
    <source>
        <strain evidence="9 10">R265</strain>
    </source>
</reference>
<feature type="region of interest" description="Disordered" evidence="8">
    <location>
        <begin position="157"/>
        <end position="206"/>
    </location>
</feature>
<proteinExistence type="inferred from homology"/>
<dbReference type="GeneID" id="88179220"/>
<dbReference type="PANTHER" id="PTHR13003:SF2">
    <property type="entry name" value="NUCLEAR PORE COMPLEX PROTEIN NUP107"/>
    <property type="match status" value="1"/>
</dbReference>
<evidence type="ECO:0000256" key="2">
    <source>
        <dbReference type="ARBA" id="ARBA00022816"/>
    </source>
</evidence>
<dbReference type="GO" id="GO:0017056">
    <property type="term" value="F:structural constituent of nuclear pore"/>
    <property type="evidence" value="ECO:0007669"/>
    <property type="project" value="UniProtKB-UniRule"/>
</dbReference>
<comment type="subunit">
    <text evidence="7">Part of the nuclear pore complex (NPC).</text>
</comment>
<keyword evidence="2" id="KW-0509">mRNA transport</keyword>
<evidence type="ECO:0000256" key="4">
    <source>
        <dbReference type="ARBA" id="ARBA00023010"/>
    </source>
</evidence>
<keyword evidence="1 7" id="KW-0813">Transport</keyword>
<dbReference type="OrthoDB" id="3098at2759"/>
<evidence type="ECO:0000256" key="7">
    <source>
        <dbReference type="RuleBase" id="RU365072"/>
    </source>
</evidence>
<dbReference type="Gene3D" id="1.20.190.50">
    <property type="match status" value="1"/>
</dbReference>
<dbReference type="GO" id="GO:0031080">
    <property type="term" value="C:nuclear pore outer ring"/>
    <property type="evidence" value="ECO:0007669"/>
    <property type="project" value="TreeGrafter"/>
</dbReference>
<keyword evidence="4 7" id="KW-0811">Translocation</keyword>
<sequence length="808" mass="90884">MVSQRTPYSSFASLFAAYQEQYSQAGPSTQIDSPINHEAVLDEQGGLIVSLMGSLEETIRSKTPTNSSSTEMDGEEQISEDEYKALLSEHRAWQLIRAVYDNRIPRGDPTFIPRSAAQQIIENPYTSPEDLIQTMVIEDPELSLWATLVEHLQTRPLLTSPPPLEARHGYLPSTVRRSKTRPTTDSPSLDPDFTVRDPHSSSLAGEDQTYQLPLLETLYNHVRYGELESAIKICEQGGEPWRGASLMGVRRWTMGGMSKGTEPTIMTGNRYRSLWKKSCRMIAKNHTLLPAERHLYAAMISDLPTLLPACESWEDHLWAHVQHRIEAKLEKRWRELGGFWEGEVGVGKDETEEEEMVRGGLEEVFASMRDLQNPSISTAMTNPYYVAQQMILLGRTEALFHGFAGQLLELESGASPELIAPLLRFFTHLALILRTLSQPVPVSAANAIIQAYLQILEREGNDKLVAMYAACLREGSGEESYARFLWSMDPSASRDSRSEALLRAKKHNLDVALIARETVRLCLEEIIAGPLTRLFAEPDIVPISIGLTEHDVMLIRSIEWLTILPETAEDALVRSCQLVRYFLSKGQANAAQSLLLSLPSLPTSSSSINQSHLLELASYNRLFSLFSSHTYFTDTLFRQPSPTASKLEVHAWKKDLETGVEDIWKGTVGLAKERWLDLPRVSSQAEKEDKGLYEYKSEEERQKQLKLIRHIFVPDLILRLHNTLIEQSALFPYFLQRALELAGIVADGRYQVYESFLPLATIAGGMEVVGEGEKGVNRLEVYMNKIREVALEVLKSGRGTAFKVRKLA</sequence>
<evidence type="ECO:0000256" key="3">
    <source>
        <dbReference type="ARBA" id="ARBA00022927"/>
    </source>
</evidence>
<dbReference type="RefSeq" id="XP_062882901.1">
    <property type="nucleotide sequence ID" value="XM_063026946.1"/>
</dbReference>
<organism evidence="9 10">
    <name type="scientific">Cryptococcus deuterogattii (strain R265)</name>
    <name type="common">Cryptococcus gattii VGII (strain R265)</name>
    <dbReference type="NCBI Taxonomy" id="294750"/>
    <lineage>
        <taxon>Eukaryota</taxon>
        <taxon>Fungi</taxon>
        <taxon>Dikarya</taxon>
        <taxon>Basidiomycota</taxon>
        <taxon>Agaricomycotina</taxon>
        <taxon>Tremellomycetes</taxon>
        <taxon>Tremellales</taxon>
        <taxon>Cryptococcaceae</taxon>
        <taxon>Cryptococcus</taxon>
        <taxon>Cryptococcus gattii species complex</taxon>
    </lineage>
</organism>
<dbReference type="AlphaFoldDB" id="A0A095CBW0"/>
<keyword evidence="10" id="KW-1185">Reference proteome</keyword>
<evidence type="ECO:0000256" key="6">
    <source>
        <dbReference type="ARBA" id="ARBA00023242"/>
    </source>
</evidence>
<dbReference type="KEGG" id="cdeu:CNBG_2897"/>
<dbReference type="OMA" id="YEIRALY"/>